<reference evidence="2" key="1">
    <citation type="journal article" date="2012" name="Nat. Biotechnol.">
        <title>Reference genome sequence of the model plant Setaria.</title>
        <authorList>
            <person name="Bennetzen J.L."/>
            <person name="Schmutz J."/>
            <person name="Wang H."/>
            <person name="Percifield R."/>
            <person name="Hawkins J."/>
            <person name="Pontaroli A.C."/>
            <person name="Estep M."/>
            <person name="Feng L."/>
            <person name="Vaughn J.N."/>
            <person name="Grimwood J."/>
            <person name="Jenkins J."/>
            <person name="Barry K."/>
            <person name="Lindquist E."/>
            <person name="Hellsten U."/>
            <person name="Deshpande S."/>
            <person name="Wang X."/>
            <person name="Wu X."/>
            <person name="Mitros T."/>
            <person name="Triplett J."/>
            <person name="Yang X."/>
            <person name="Ye C.Y."/>
            <person name="Mauro-Herrera M."/>
            <person name="Wang L."/>
            <person name="Li P."/>
            <person name="Sharma M."/>
            <person name="Sharma R."/>
            <person name="Ronald P.C."/>
            <person name="Panaud O."/>
            <person name="Kellogg E.A."/>
            <person name="Brutnell T.P."/>
            <person name="Doust A.N."/>
            <person name="Tuskan G.A."/>
            <person name="Rokhsar D."/>
            <person name="Devos K.M."/>
        </authorList>
    </citation>
    <scope>NUCLEOTIDE SEQUENCE [LARGE SCALE GENOMIC DNA]</scope>
    <source>
        <strain evidence="2">cv. Yugu1</strain>
    </source>
</reference>
<accession>K4A3N3</accession>
<dbReference type="Proteomes" id="UP000004995">
    <property type="component" value="Unassembled WGS sequence"/>
</dbReference>
<protein>
    <submittedName>
        <fullName evidence="1">Uncharacterized protein</fullName>
    </submittedName>
</protein>
<evidence type="ECO:0000313" key="1">
    <source>
        <dbReference type="EnsemblPlants" id="KQL25744"/>
    </source>
</evidence>
<dbReference type="HOGENOM" id="CLU_2546894_0_0_1"/>
<evidence type="ECO:0000313" key="2">
    <source>
        <dbReference type="Proteomes" id="UP000004995"/>
    </source>
</evidence>
<proteinExistence type="predicted"/>
<keyword evidence="2" id="KW-1185">Reference proteome</keyword>
<organism evidence="1 2">
    <name type="scientific">Setaria italica</name>
    <name type="common">Foxtail millet</name>
    <name type="synonym">Panicum italicum</name>
    <dbReference type="NCBI Taxonomy" id="4555"/>
    <lineage>
        <taxon>Eukaryota</taxon>
        <taxon>Viridiplantae</taxon>
        <taxon>Streptophyta</taxon>
        <taxon>Embryophyta</taxon>
        <taxon>Tracheophyta</taxon>
        <taxon>Spermatophyta</taxon>
        <taxon>Magnoliopsida</taxon>
        <taxon>Liliopsida</taxon>
        <taxon>Poales</taxon>
        <taxon>Poaceae</taxon>
        <taxon>PACMAD clade</taxon>
        <taxon>Panicoideae</taxon>
        <taxon>Panicodae</taxon>
        <taxon>Paniceae</taxon>
        <taxon>Cenchrinae</taxon>
        <taxon>Setaria</taxon>
    </lineage>
</organism>
<dbReference type="EMBL" id="AGNK02001248">
    <property type="status" value="NOT_ANNOTATED_CDS"/>
    <property type="molecule type" value="Genomic_DNA"/>
</dbReference>
<dbReference type="Gramene" id="KQL25744">
    <property type="protein sequence ID" value="KQL25744"/>
    <property type="gene ID" value="SETIT_033486mg"/>
</dbReference>
<sequence>MWHGDRGLSPGRFALEMTYRTCLKRSHSKIRSWDAGSFKSVNDICTGGFLCNVCRHYIVSSSGFCLFRLFLLPLFSNWCCGLC</sequence>
<name>K4A3N3_SETIT</name>
<dbReference type="EnsemblPlants" id="KQL25744">
    <property type="protein sequence ID" value="KQL25744"/>
    <property type="gene ID" value="SETIT_033486mg"/>
</dbReference>
<reference evidence="1" key="2">
    <citation type="submission" date="2018-08" db="UniProtKB">
        <authorList>
            <consortium name="EnsemblPlants"/>
        </authorList>
    </citation>
    <scope>IDENTIFICATION</scope>
    <source>
        <strain evidence="1">Yugu1</strain>
    </source>
</reference>
<dbReference type="InParanoid" id="K4A3N3"/>
<dbReference type="AlphaFoldDB" id="K4A3N3"/>